<dbReference type="AntiFam" id="ANF00266">
    <property type="entry name" value="DNA repeat translations related to WP_020751851.1"/>
</dbReference>
<protein>
    <submittedName>
        <fullName evidence="2">Uncharacterized protein</fullName>
    </submittedName>
</protein>
<organism evidence="2 3">
    <name type="scientific">Lacticaseibacillus paracasei subsp. paracasei Lpp49</name>
    <dbReference type="NCBI Taxonomy" id="1256213"/>
    <lineage>
        <taxon>Bacteria</taxon>
        <taxon>Bacillati</taxon>
        <taxon>Bacillota</taxon>
        <taxon>Bacilli</taxon>
        <taxon>Lactobacillales</taxon>
        <taxon>Lactobacillaceae</taxon>
        <taxon>Lacticaseibacillus</taxon>
    </lineage>
</organism>
<comment type="caution">
    <text evidence="2">The sequence shown here is derived from an EMBL/GenBank/DDBJ whole genome shotgun (WGS) entry which is preliminary data.</text>
</comment>
<dbReference type="AlphaFoldDB" id="A0ABC9TAD0"/>
<dbReference type="EMBL" id="ANKJ01000030">
    <property type="protein sequence ID" value="EPC90152.1"/>
    <property type="molecule type" value="Genomic_DNA"/>
</dbReference>
<evidence type="ECO:0000313" key="3">
    <source>
        <dbReference type="Proteomes" id="UP000014310"/>
    </source>
</evidence>
<gene>
    <name evidence="2" type="ORF">Lpp49_11029</name>
</gene>
<reference evidence="2 3" key="1">
    <citation type="journal article" date="2013" name="PLoS ONE">
        <title>Lactobacillus paracasei comparative genomics: towards species pan-genome definition and exploitation of diversity.</title>
        <authorList>
            <person name="Smokvina T."/>
            <person name="Wels M."/>
            <person name="Polka J."/>
            <person name="Chervaux C."/>
            <person name="Brisse S."/>
            <person name="Boekhorst J."/>
            <person name="van Hylckama Vlieg J.E."/>
            <person name="Siezen R.J."/>
        </authorList>
    </citation>
    <scope>NUCLEOTIDE SEQUENCE [LARGE SCALE GENOMIC DNA]</scope>
    <source>
        <strain evidence="2 3">Lpp49</strain>
    </source>
</reference>
<sequence length="75" mass="8408">MSDVAASEMRNQAHLGYAKDSPPRWPKAQTFWLGGLGGSETRNQAQKPAHKDIRPKWQNQPFRSDATYAPVSNRA</sequence>
<evidence type="ECO:0000256" key="1">
    <source>
        <dbReference type="SAM" id="MobiDB-lite"/>
    </source>
</evidence>
<dbReference type="Proteomes" id="UP000014310">
    <property type="component" value="Unassembled WGS sequence"/>
</dbReference>
<name>A0ABC9TAD0_LACPA</name>
<proteinExistence type="predicted"/>
<accession>A0ABC9TAD0</accession>
<evidence type="ECO:0000313" key="2">
    <source>
        <dbReference type="EMBL" id="EPC90152.1"/>
    </source>
</evidence>
<feature type="region of interest" description="Disordered" evidence="1">
    <location>
        <begin position="34"/>
        <end position="75"/>
    </location>
</feature>
<dbReference type="NCBIfam" id="NF040509">
    <property type="entry name" value="Lacto_palin_RPT"/>
    <property type="match status" value="1"/>
</dbReference>